<evidence type="ECO:0000313" key="2">
    <source>
        <dbReference type="EMBL" id="AVI51719.1"/>
    </source>
</evidence>
<dbReference type="KEGG" id="aue:C5O00_11310"/>
<dbReference type="AlphaFoldDB" id="A0A2S0HYH9"/>
<evidence type="ECO:0000313" key="3">
    <source>
        <dbReference type="Proteomes" id="UP000238442"/>
    </source>
</evidence>
<dbReference type="OrthoDB" id="1440507at2"/>
<keyword evidence="3" id="KW-1185">Reference proteome</keyword>
<organism evidence="2 3">
    <name type="scientific">Pukyongia salina</name>
    <dbReference type="NCBI Taxonomy" id="2094025"/>
    <lineage>
        <taxon>Bacteria</taxon>
        <taxon>Pseudomonadati</taxon>
        <taxon>Bacteroidota</taxon>
        <taxon>Flavobacteriia</taxon>
        <taxon>Flavobacteriales</taxon>
        <taxon>Flavobacteriaceae</taxon>
        <taxon>Pukyongia</taxon>
    </lineage>
</organism>
<dbReference type="Proteomes" id="UP000238442">
    <property type="component" value="Chromosome"/>
</dbReference>
<proteinExistence type="predicted"/>
<dbReference type="EMBL" id="CP027062">
    <property type="protein sequence ID" value="AVI51719.1"/>
    <property type="molecule type" value="Genomic_DNA"/>
</dbReference>
<dbReference type="RefSeq" id="WP_105216959.1">
    <property type="nucleotide sequence ID" value="NZ_CP027062.1"/>
</dbReference>
<protein>
    <submittedName>
        <fullName evidence="2">Uncharacterized protein</fullName>
    </submittedName>
</protein>
<gene>
    <name evidence="2" type="ORF">C5O00_11310</name>
</gene>
<reference evidence="2 3" key="1">
    <citation type="submission" date="2018-02" db="EMBL/GenBank/DDBJ databases">
        <title>Genomic analysis of the strain RR4-38 isolated from a seawater recirculating aquaculture system.</title>
        <authorList>
            <person name="Kim Y.-S."/>
            <person name="Jang Y.H."/>
            <person name="Kim K.-H."/>
        </authorList>
    </citation>
    <scope>NUCLEOTIDE SEQUENCE [LARGE SCALE GENOMIC DNA]</scope>
    <source>
        <strain evidence="2 3">RR4-38</strain>
    </source>
</reference>
<accession>A0A2S0HYH9</accession>
<name>A0A2S0HYH9_9FLAO</name>
<evidence type="ECO:0000256" key="1">
    <source>
        <dbReference type="SAM" id="MobiDB-lite"/>
    </source>
</evidence>
<feature type="region of interest" description="Disordered" evidence="1">
    <location>
        <begin position="88"/>
        <end position="117"/>
    </location>
</feature>
<sequence>MAKPQKCISVQEAKTLYTNWHNSRGNSLTLFTGGDTSDFTFSVAELQEFLDYVKDGSEKEGINNPGVRVYFAAYGTDSQSKATVFLAPTTGTDSDSDNNYDLDPFNWGQGGWPPNAY</sequence>